<evidence type="ECO:0000313" key="3">
    <source>
        <dbReference type="Proteomes" id="UP001248581"/>
    </source>
</evidence>
<feature type="domain" description="GCVT N-terminal" evidence="1">
    <location>
        <begin position="39"/>
        <end position="284"/>
    </location>
</feature>
<dbReference type="PANTHER" id="PTHR43757">
    <property type="entry name" value="AMINOMETHYLTRANSFERASE"/>
    <property type="match status" value="1"/>
</dbReference>
<dbReference type="Gene3D" id="3.30.1360.120">
    <property type="entry name" value="Probable tRNA modification gtpase trme, domain 1"/>
    <property type="match status" value="1"/>
</dbReference>
<protein>
    <submittedName>
        <fullName evidence="2">Aminomethyltransferase family protein</fullName>
    </submittedName>
</protein>
<reference evidence="3" key="1">
    <citation type="submission" date="2023-09" db="EMBL/GenBank/DDBJ databases">
        <authorList>
            <person name="Li S."/>
            <person name="Li X."/>
            <person name="Zhang C."/>
            <person name="Zhao Z."/>
        </authorList>
    </citation>
    <scope>NUCLEOTIDE SEQUENCE [LARGE SCALE GENOMIC DNA]</scope>
    <source>
        <strain evidence="3">SQ345</strain>
    </source>
</reference>
<name>A0ABY9TJ53_9GAMM</name>
<dbReference type="PANTHER" id="PTHR43757:SF2">
    <property type="entry name" value="AMINOMETHYLTRANSFERASE, MITOCHONDRIAL"/>
    <property type="match status" value="1"/>
</dbReference>
<dbReference type="InterPro" id="IPR006222">
    <property type="entry name" value="GCVT_N"/>
</dbReference>
<dbReference type="InterPro" id="IPR028896">
    <property type="entry name" value="GcvT/YgfZ/DmdA"/>
</dbReference>
<dbReference type="PIRSF" id="PIRSF006487">
    <property type="entry name" value="GcvT"/>
    <property type="match status" value="1"/>
</dbReference>
<dbReference type="RefSeq" id="WP_348388018.1">
    <property type="nucleotide sequence ID" value="NZ_CP134146.1"/>
</dbReference>
<dbReference type="InterPro" id="IPR027266">
    <property type="entry name" value="TrmE/GcvT-like"/>
</dbReference>
<dbReference type="Proteomes" id="UP001248581">
    <property type="component" value="Chromosome"/>
</dbReference>
<sequence length="399" mass="44884">MTNIIKKSVLCDLVSRHSAFNFDHYVASHTVDEYDIWNGFCLPMQYSDPADEYQAIRNSCALFDASPMKKIRITGKDASAFLDRILTSPVSQLTWMRAAYGLICNEQGFLIDDGIVYKFNNNDYLLLISELNLDSHFAKYNDFDNLSITEETSKFAGLAIQGPKSCAVLRQFGFTDIEHLAPFELKYYELMGQQILVGRVGFTGDLGYEIWFSPEAINEVEQAIINAENTLQLSLPGYGLSALQMCRIEAGMIVPGWDTAGTFTDLSKERLPFELTLGWNVKVDREEDFVGKQALQMAKVTGSRYKMKGTKINSKSTIAEGQELFAAVDNIEIQIGTIPSLVWHEREQQWIGFASIKDSCADIKNTYVIDKTTGKAIYCSLHQLPFINLAQRNQTPAPF</sequence>
<dbReference type="Pfam" id="PF01571">
    <property type="entry name" value="GCV_T"/>
    <property type="match status" value="1"/>
</dbReference>
<proteinExistence type="predicted"/>
<keyword evidence="3" id="KW-1185">Reference proteome</keyword>
<gene>
    <name evidence="2" type="ORF">RI845_01620</name>
</gene>
<evidence type="ECO:0000259" key="1">
    <source>
        <dbReference type="Pfam" id="PF01571"/>
    </source>
</evidence>
<organism evidence="2 3">
    <name type="scientific">Thalassotalea nanhaiensis</name>
    <dbReference type="NCBI Taxonomy" id="3065648"/>
    <lineage>
        <taxon>Bacteria</taxon>
        <taxon>Pseudomonadati</taxon>
        <taxon>Pseudomonadota</taxon>
        <taxon>Gammaproteobacteria</taxon>
        <taxon>Alteromonadales</taxon>
        <taxon>Colwelliaceae</taxon>
        <taxon>Thalassotalea</taxon>
    </lineage>
</organism>
<accession>A0ABY9TJ53</accession>
<evidence type="ECO:0000313" key="2">
    <source>
        <dbReference type="EMBL" id="WNC68864.1"/>
    </source>
</evidence>
<dbReference type="SUPFAM" id="SSF103025">
    <property type="entry name" value="Folate-binding domain"/>
    <property type="match status" value="1"/>
</dbReference>
<dbReference type="EMBL" id="CP134146">
    <property type="protein sequence ID" value="WNC68864.1"/>
    <property type="molecule type" value="Genomic_DNA"/>
</dbReference>